<evidence type="ECO:0000313" key="1">
    <source>
        <dbReference type="EMBL" id="GHO99647.1"/>
    </source>
</evidence>
<keyword evidence="2" id="KW-1185">Reference proteome</keyword>
<name>A0A8J3N9S8_9CHLR</name>
<gene>
    <name evidence="1" type="ORF">KSF_096950</name>
</gene>
<sequence length="396" mass="44716">MNLLPAVLVGGPPHAGKSVLFYRLTQALRERGVSHHAIRACPDGEGNWFQEGDPDAVSSIRVKLTGEWPASFVQRISQDLKHRRLPFLVDMGGDPRPSQESLFRYYTHSILLLRLDKPEYIWRWQRLVEEHNLLPLARLFSQREGTSTIMTQSHVLEGTLTGLERHLVKAESGPLFDELVERLATLFCSYNLDEIRLSYLEQAPAELVLNLDEALTAFTRTSSRWEPDQLQPFLESLPSQTPLAVYGVGPNWLYAALAAYAHPHPLHLFDPKLPFGWVQPVEVKAGEASSSEIHIETYSNAYASVLSVTFPTDRLEYLQPEPLALPHVPTDKGLIIYGRLPYWLLAAVVCFYRATGVPWIAPFYVQLKQAVVVYDRTGTYHPGHLLSMPAFSNGRI</sequence>
<dbReference type="RefSeq" id="WP_220210284.1">
    <property type="nucleotide sequence ID" value="NZ_BNJK01000002.1"/>
</dbReference>
<reference evidence="1" key="1">
    <citation type="submission" date="2020-10" db="EMBL/GenBank/DDBJ databases">
        <title>Taxonomic study of unclassified bacteria belonging to the class Ktedonobacteria.</title>
        <authorList>
            <person name="Yabe S."/>
            <person name="Wang C.M."/>
            <person name="Zheng Y."/>
            <person name="Sakai Y."/>
            <person name="Cavaletti L."/>
            <person name="Monciardini P."/>
            <person name="Donadio S."/>
        </authorList>
    </citation>
    <scope>NUCLEOTIDE SEQUENCE</scope>
    <source>
        <strain evidence="1">ID150040</strain>
    </source>
</reference>
<dbReference type="AlphaFoldDB" id="A0A8J3N9S8"/>
<proteinExistence type="predicted"/>
<organism evidence="1 2">
    <name type="scientific">Reticulibacter mediterranei</name>
    <dbReference type="NCBI Taxonomy" id="2778369"/>
    <lineage>
        <taxon>Bacteria</taxon>
        <taxon>Bacillati</taxon>
        <taxon>Chloroflexota</taxon>
        <taxon>Ktedonobacteria</taxon>
        <taxon>Ktedonobacterales</taxon>
        <taxon>Reticulibacteraceae</taxon>
        <taxon>Reticulibacter</taxon>
    </lineage>
</organism>
<dbReference type="InterPro" id="IPR013409">
    <property type="entry name" value="CRISPR-assoc_prot_Crn3/Csx3"/>
</dbReference>
<dbReference type="EMBL" id="BNJK01000002">
    <property type="protein sequence ID" value="GHO99647.1"/>
    <property type="molecule type" value="Genomic_DNA"/>
</dbReference>
<protein>
    <submittedName>
        <fullName evidence="1">Uncharacterized protein</fullName>
    </submittedName>
</protein>
<comment type="caution">
    <text evidence="1">The sequence shown here is derived from an EMBL/GenBank/DDBJ whole genome shotgun (WGS) entry which is preliminary data.</text>
</comment>
<dbReference type="Pfam" id="PF09620">
    <property type="entry name" value="Cas_csx3"/>
    <property type="match status" value="1"/>
</dbReference>
<accession>A0A8J3N9S8</accession>
<evidence type="ECO:0000313" key="2">
    <source>
        <dbReference type="Proteomes" id="UP000597444"/>
    </source>
</evidence>
<dbReference type="Proteomes" id="UP000597444">
    <property type="component" value="Unassembled WGS sequence"/>
</dbReference>